<evidence type="ECO:0000256" key="2">
    <source>
        <dbReference type="ARBA" id="ARBA00006448"/>
    </source>
</evidence>
<evidence type="ECO:0000259" key="8">
    <source>
        <dbReference type="Pfam" id="PF04239"/>
    </source>
</evidence>
<dbReference type="PANTHER" id="PTHR34582">
    <property type="entry name" value="UPF0702 TRANSMEMBRANE PROTEIN YCAP"/>
    <property type="match status" value="1"/>
</dbReference>
<dbReference type="Gene3D" id="3.30.240.20">
    <property type="entry name" value="bsu07140 like domains"/>
    <property type="match status" value="2"/>
</dbReference>
<dbReference type="Pfam" id="PF04239">
    <property type="entry name" value="DUF421"/>
    <property type="match status" value="1"/>
</dbReference>
<evidence type="ECO:0000313" key="10">
    <source>
        <dbReference type="EMBL" id="AYC30577.1"/>
    </source>
</evidence>
<dbReference type="OrthoDB" id="1076133at2"/>
<protein>
    <submittedName>
        <fullName evidence="10">DUF421 domain-containing protein</fullName>
    </submittedName>
</protein>
<dbReference type="InterPro" id="IPR023090">
    <property type="entry name" value="UPF0702_alpha/beta_dom_sf"/>
</dbReference>
<keyword evidence="3" id="KW-1003">Cell membrane</keyword>
<evidence type="ECO:0000256" key="3">
    <source>
        <dbReference type="ARBA" id="ARBA00022475"/>
    </source>
</evidence>
<keyword evidence="5 7" id="KW-1133">Transmembrane helix</keyword>
<dbReference type="GO" id="GO:0005886">
    <property type="term" value="C:plasma membrane"/>
    <property type="evidence" value="ECO:0007669"/>
    <property type="project" value="UniProtKB-SubCell"/>
</dbReference>
<dbReference type="PANTHER" id="PTHR34582:SF6">
    <property type="entry name" value="UPF0702 TRANSMEMBRANE PROTEIN YCAP"/>
    <property type="match status" value="1"/>
</dbReference>
<evidence type="ECO:0000256" key="1">
    <source>
        <dbReference type="ARBA" id="ARBA00004651"/>
    </source>
</evidence>
<dbReference type="RefSeq" id="WP_119884294.1">
    <property type="nucleotide sequence ID" value="NZ_CP032418.1"/>
</dbReference>
<dbReference type="InterPro" id="IPR007353">
    <property type="entry name" value="DUF421"/>
</dbReference>
<dbReference type="Pfam" id="PF20730">
    <property type="entry name" value="YetF_N"/>
    <property type="match status" value="1"/>
</dbReference>
<evidence type="ECO:0000259" key="9">
    <source>
        <dbReference type="Pfam" id="PF20730"/>
    </source>
</evidence>
<organism evidence="10 11">
    <name type="scientific">Paenisporosarcina cavernae</name>
    <dbReference type="NCBI Taxonomy" id="2320858"/>
    <lineage>
        <taxon>Bacteria</taxon>
        <taxon>Bacillati</taxon>
        <taxon>Bacillota</taxon>
        <taxon>Bacilli</taxon>
        <taxon>Bacillales</taxon>
        <taxon>Caryophanaceae</taxon>
        <taxon>Paenisporosarcina</taxon>
    </lineage>
</organism>
<comment type="subcellular location">
    <subcellularLocation>
        <location evidence="1">Cell membrane</location>
        <topology evidence="1">Multi-pass membrane protein</topology>
    </subcellularLocation>
</comment>
<reference evidence="11" key="1">
    <citation type="submission" date="2018-09" db="EMBL/GenBank/DDBJ databases">
        <authorList>
            <person name="Zhu H."/>
        </authorList>
    </citation>
    <scope>NUCLEOTIDE SEQUENCE [LARGE SCALE GENOMIC DNA]</scope>
    <source>
        <strain evidence="11">K2R23-3</strain>
    </source>
</reference>
<evidence type="ECO:0000256" key="6">
    <source>
        <dbReference type="ARBA" id="ARBA00023136"/>
    </source>
</evidence>
<evidence type="ECO:0000256" key="5">
    <source>
        <dbReference type="ARBA" id="ARBA00022989"/>
    </source>
</evidence>
<comment type="similarity">
    <text evidence="2">Belongs to the UPF0702 family.</text>
</comment>
<dbReference type="AlphaFoldDB" id="A0A385YXD8"/>
<dbReference type="Proteomes" id="UP000265725">
    <property type="component" value="Chromosome"/>
</dbReference>
<dbReference type="EMBL" id="CP032418">
    <property type="protein sequence ID" value="AYC30577.1"/>
    <property type="molecule type" value="Genomic_DNA"/>
</dbReference>
<evidence type="ECO:0000313" key="11">
    <source>
        <dbReference type="Proteomes" id="UP000265725"/>
    </source>
</evidence>
<proteinExistence type="inferred from homology"/>
<feature type="domain" description="YetF-like N-terminal transmembrane" evidence="9">
    <location>
        <begin position="4"/>
        <end position="73"/>
    </location>
</feature>
<keyword evidence="4 7" id="KW-0812">Transmembrane</keyword>
<feature type="domain" description="YetF C-terminal" evidence="8">
    <location>
        <begin position="81"/>
        <end position="215"/>
    </location>
</feature>
<dbReference type="InterPro" id="IPR048454">
    <property type="entry name" value="YetF_N"/>
</dbReference>
<evidence type="ECO:0000256" key="7">
    <source>
        <dbReference type="SAM" id="Phobius"/>
    </source>
</evidence>
<evidence type="ECO:0000256" key="4">
    <source>
        <dbReference type="ARBA" id="ARBA00022692"/>
    </source>
</evidence>
<keyword evidence="11" id="KW-1185">Reference proteome</keyword>
<gene>
    <name evidence="10" type="ORF">D3873_12380</name>
</gene>
<feature type="transmembrane region" description="Helical" evidence="7">
    <location>
        <begin position="58"/>
        <end position="80"/>
    </location>
</feature>
<dbReference type="KEGG" id="paek:D3873_12380"/>
<keyword evidence="6 7" id="KW-0472">Membrane</keyword>
<sequence length="231" mass="26042">MIFMEMILRTTATFFVLLLLARLMGKEQVSQLTFFNYITGITIGSIAAEMAGQSETPFWNGMTSLVWWTVLSVGVSLISLKSLKLKKWVDDEPSIVIKRGKIQENVLKKKRLPVEDLLMLLRLQGVFSFQEVAYAVLETNGQLSIMKTEEAKNPTKSDLGVAKKTPKKIPAAVFIDGNWMTDACHEIGVAQKTIEKQLKDSGYKNLDDVFLVQWQEDGTLYVDKKTDVKQS</sequence>
<accession>A0A385YXD8</accession>
<name>A0A385YXD8_9BACL</name>